<dbReference type="AlphaFoldDB" id="A0AAV6ICI2"/>
<evidence type="ECO:0000313" key="1">
    <source>
        <dbReference type="EMBL" id="KAG5526343.1"/>
    </source>
</evidence>
<gene>
    <name evidence="1" type="ORF">RHGRI_032578</name>
</gene>
<protein>
    <submittedName>
        <fullName evidence="1">Uncharacterized protein</fullName>
    </submittedName>
</protein>
<dbReference type="Proteomes" id="UP000823749">
    <property type="component" value="Chromosome 11"/>
</dbReference>
<accession>A0AAV6ICI2</accession>
<proteinExistence type="predicted"/>
<sequence length="91" mass="10021">MPFGRSGVLLPDDAAALTCSKKRTWTTVRNGSLSFWTACIQASTDSFLQSMSLHILFLSLLLTPGCSCRNTPMNVRLLCKKVKVVTIKKSK</sequence>
<dbReference type="EMBL" id="JACTNZ010000011">
    <property type="protein sequence ID" value="KAG5526343.1"/>
    <property type="molecule type" value="Genomic_DNA"/>
</dbReference>
<evidence type="ECO:0000313" key="2">
    <source>
        <dbReference type="Proteomes" id="UP000823749"/>
    </source>
</evidence>
<comment type="caution">
    <text evidence="1">The sequence shown here is derived from an EMBL/GenBank/DDBJ whole genome shotgun (WGS) entry which is preliminary data.</text>
</comment>
<organism evidence="1 2">
    <name type="scientific">Rhododendron griersonianum</name>
    <dbReference type="NCBI Taxonomy" id="479676"/>
    <lineage>
        <taxon>Eukaryota</taxon>
        <taxon>Viridiplantae</taxon>
        <taxon>Streptophyta</taxon>
        <taxon>Embryophyta</taxon>
        <taxon>Tracheophyta</taxon>
        <taxon>Spermatophyta</taxon>
        <taxon>Magnoliopsida</taxon>
        <taxon>eudicotyledons</taxon>
        <taxon>Gunneridae</taxon>
        <taxon>Pentapetalae</taxon>
        <taxon>asterids</taxon>
        <taxon>Ericales</taxon>
        <taxon>Ericaceae</taxon>
        <taxon>Ericoideae</taxon>
        <taxon>Rhodoreae</taxon>
        <taxon>Rhododendron</taxon>
    </lineage>
</organism>
<name>A0AAV6ICI2_9ERIC</name>
<keyword evidence="2" id="KW-1185">Reference proteome</keyword>
<reference evidence="1" key="1">
    <citation type="submission" date="2020-08" db="EMBL/GenBank/DDBJ databases">
        <title>Plant Genome Project.</title>
        <authorList>
            <person name="Zhang R.-G."/>
        </authorList>
    </citation>
    <scope>NUCLEOTIDE SEQUENCE</scope>
    <source>
        <strain evidence="1">WSP0</strain>
        <tissue evidence="1">Leaf</tissue>
    </source>
</reference>